<dbReference type="InterPro" id="IPR011614">
    <property type="entry name" value="Catalase_core"/>
</dbReference>
<dbReference type="PROSITE" id="PS51402">
    <property type="entry name" value="CATALASE_3"/>
    <property type="match status" value="1"/>
</dbReference>
<dbReference type="OrthoDB" id="255727at2"/>
<evidence type="ECO:0000313" key="13">
    <source>
        <dbReference type="Proteomes" id="UP000289784"/>
    </source>
</evidence>
<dbReference type="PANTHER" id="PTHR11465:SF9">
    <property type="entry name" value="CATALASE"/>
    <property type="match status" value="1"/>
</dbReference>
<keyword evidence="10" id="KW-0812">Transmembrane</keyword>
<dbReference type="EMBL" id="SAWZ01000004">
    <property type="protein sequence ID" value="RXR06093.1"/>
    <property type="molecule type" value="Genomic_DNA"/>
</dbReference>
<dbReference type="PANTHER" id="PTHR11465">
    <property type="entry name" value="CATALASE"/>
    <property type="match status" value="1"/>
</dbReference>
<dbReference type="GO" id="GO:0042542">
    <property type="term" value="P:response to hydrogen peroxide"/>
    <property type="evidence" value="ECO:0007669"/>
    <property type="project" value="TreeGrafter"/>
</dbReference>
<comment type="function">
    <text evidence="7">Has an organic peroxide-dependent peroxidase activity.</text>
</comment>
<dbReference type="GO" id="GO:0005737">
    <property type="term" value="C:cytoplasm"/>
    <property type="evidence" value="ECO:0007669"/>
    <property type="project" value="TreeGrafter"/>
</dbReference>
<keyword evidence="10" id="KW-0472">Membrane</keyword>
<dbReference type="CDD" id="cd08153">
    <property type="entry name" value="srpA_like"/>
    <property type="match status" value="1"/>
</dbReference>
<dbReference type="GO" id="GO:0004096">
    <property type="term" value="F:catalase activity"/>
    <property type="evidence" value="ECO:0007669"/>
    <property type="project" value="InterPro"/>
</dbReference>
<dbReference type="InterPro" id="IPR020835">
    <property type="entry name" value="Catalase_sf"/>
</dbReference>
<dbReference type="Gene3D" id="2.40.180.10">
    <property type="entry name" value="Catalase core domain"/>
    <property type="match status" value="1"/>
</dbReference>
<dbReference type="PIRSF" id="PIRSF000296">
    <property type="entry name" value="SrpA"/>
    <property type="match status" value="1"/>
</dbReference>
<protein>
    <recommendedName>
        <fullName evidence="7">Catalase-related peroxidase</fullName>
        <ecNumber evidence="7">1.11.1.-</ecNumber>
    </recommendedName>
</protein>
<evidence type="ECO:0000256" key="5">
    <source>
        <dbReference type="ARBA" id="ARBA00023002"/>
    </source>
</evidence>
<evidence type="ECO:0000256" key="7">
    <source>
        <dbReference type="PIRNR" id="PIRNR000296"/>
    </source>
</evidence>
<evidence type="ECO:0000259" key="11">
    <source>
        <dbReference type="SMART" id="SM01060"/>
    </source>
</evidence>
<dbReference type="GO" id="GO:0020037">
    <property type="term" value="F:heme binding"/>
    <property type="evidence" value="ECO:0007669"/>
    <property type="project" value="InterPro"/>
</dbReference>
<evidence type="ECO:0000256" key="2">
    <source>
        <dbReference type="ARBA" id="ARBA00022559"/>
    </source>
</evidence>
<dbReference type="InterPro" id="IPR024168">
    <property type="entry name" value="Catalase_SrpA-type_pred"/>
</dbReference>
<feature type="domain" description="Catalase core" evidence="11">
    <location>
        <begin position="12"/>
        <end position="366"/>
    </location>
</feature>
<comment type="cofactor">
    <cofactor evidence="7">
        <name>heme</name>
        <dbReference type="ChEBI" id="CHEBI:30413"/>
    </cofactor>
</comment>
<evidence type="ECO:0000256" key="3">
    <source>
        <dbReference type="ARBA" id="ARBA00022617"/>
    </source>
</evidence>
<feature type="binding site" description="axial binding residue" evidence="9">
    <location>
        <position position="338"/>
    </location>
    <ligand>
        <name>heme</name>
        <dbReference type="ChEBI" id="CHEBI:30413"/>
    </ligand>
    <ligandPart>
        <name>Fe</name>
        <dbReference type="ChEBI" id="CHEBI:18248"/>
    </ligandPart>
</feature>
<dbReference type="GO" id="GO:0042744">
    <property type="term" value="P:hydrogen peroxide catabolic process"/>
    <property type="evidence" value="ECO:0007669"/>
    <property type="project" value="TreeGrafter"/>
</dbReference>
<evidence type="ECO:0000256" key="10">
    <source>
        <dbReference type="SAM" id="Phobius"/>
    </source>
</evidence>
<gene>
    <name evidence="12" type="ORF">EPA99_09650</name>
</gene>
<sequence length="366" mass="39185">MSQPTPANPPPRKRSPVPALLGIAAIVAAIAGAFAWVGGWFGERLTPQRMTDTIEAGKPHPGYRRAHTKGVCVAGTFAPSAQAPGLSKARVFTQASTPILGRLSIGGGDPHGADAQARVRSVALLLKTDDGQEWRMAMNSFPFFVVATPEAFQAQNIASAPDPATGKPDPARMAAFLEQYPEAKKFLAWAKSAPWSNSWANTQFNGVNSFWFTDAQGQRRAVRWSLRPQAPFEALSEAQRKQSDADFLSEEFDARLAKTGPVKWDLVVTEAKDGDPIDDPSQPWPQDRPQVVAGTVSFTATSPQATGGCRDINYDPTVVPDGIEPSKDPILAARSAVYSVSFNRRQHEIGAGQAPEATGAAKGEAK</sequence>
<reference evidence="12 13" key="1">
    <citation type="submission" date="2019-01" db="EMBL/GenBank/DDBJ databases">
        <title>Pseudoxanthomonas composti sp. nov., isolated from compost.</title>
        <authorList>
            <person name="Yang G."/>
        </authorList>
    </citation>
    <scope>NUCLEOTIDE SEQUENCE [LARGE SCALE GENOMIC DNA]</scope>
    <source>
        <strain evidence="12 13">GSS15</strain>
    </source>
</reference>
<evidence type="ECO:0000313" key="12">
    <source>
        <dbReference type="EMBL" id="RXR06093.1"/>
    </source>
</evidence>
<keyword evidence="5 7" id="KW-0560">Oxidoreductase</keyword>
<accession>A0A4Q1JVL0</accession>
<evidence type="ECO:0000256" key="9">
    <source>
        <dbReference type="PIRSR" id="PIRSR000296-2"/>
    </source>
</evidence>
<evidence type="ECO:0000256" key="4">
    <source>
        <dbReference type="ARBA" id="ARBA00022723"/>
    </source>
</evidence>
<dbReference type="InterPro" id="IPR018028">
    <property type="entry name" value="Catalase"/>
</dbReference>
<dbReference type="Pfam" id="PF00199">
    <property type="entry name" value="Catalase"/>
    <property type="match status" value="1"/>
</dbReference>
<keyword evidence="3 7" id="KW-0349">Heme</keyword>
<feature type="active site" evidence="8">
    <location>
        <position position="67"/>
    </location>
</feature>
<dbReference type="Gene3D" id="1.20.1280.120">
    <property type="match status" value="1"/>
</dbReference>
<dbReference type="SUPFAM" id="SSF56634">
    <property type="entry name" value="Heme-dependent catalase-like"/>
    <property type="match status" value="1"/>
</dbReference>
<keyword evidence="13" id="KW-1185">Reference proteome</keyword>
<comment type="similarity">
    <text evidence="1 7">Belongs to the catalase family.</text>
</comment>
<dbReference type="GO" id="GO:0046872">
    <property type="term" value="F:metal ion binding"/>
    <property type="evidence" value="ECO:0007669"/>
    <property type="project" value="UniProtKB-KW"/>
</dbReference>
<comment type="caution">
    <text evidence="12">The sequence shown here is derived from an EMBL/GenBank/DDBJ whole genome shotgun (WGS) entry which is preliminary data.</text>
</comment>
<proteinExistence type="inferred from homology"/>
<evidence type="ECO:0000256" key="6">
    <source>
        <dbReference type="ARBA" id="ARBA00023004"/>
    </source>
</evidence>
<evidence type="ECO:0000256" key="8">
    <source>
        <dbReference type="PIRSR" id="PIRSR000296-1"/>
    </source>
</evidence>
<keyword evidence="2 7" id="KW-0575">Peroxidase</keyword>
<evidence type="ECO:0000256" key="1">
    <source>
        <dbReference type="ARBA" id="ARBA00005329"/>
    </source>
</evidence>
<dbReference type="RefSeq" id="WP_129471005.1">
    <property type="nucleotide sequence ID" value="NZ_SAWZ01000004.1"/>
</dbReference>
<name>A0A4Q1JVL0_9GAMM</name>
<keyword evidence="10" id="KW-1133">Transmembrane helix</keyword>
<feature type="transmembrane region" description="Helical" evidence="10">
    <location>
        <begin position="20"/>
        <end position="41"/>
    </location>
</feature>
<keyword evidence="4 7" id="KW-0479">Metal-binding</keyword>
<organism evidence="12 13">
    <name type="scientific">Pseudoxanthomonas composti</name>
    <dbReference type="NCBI Taxonomy" id="2137479"/>
    <lineage>
        <taxon>Bacteria</taxon>
        <taxon>Pseudomonadati</taxon>
        <taxon>Pseudomonadota</taxon>
        <taxon>Gammaproteobacteria</taxon>
        <taxon>Lysobacterales</taxon>
        <taxon>Lysobacteraceae</taxon>
        <taxon>Pseudoxanthomonas</taxon>
    </lineage>
</organism>
<dbReference type="SMART" id="SM01060">
    <property type="entry name" value="Catalase"/>
    <property type="match status" value="1"/>
</dbReference>
<keyword evidence="6 7" id="KW-0408">Iron</keyword>
<dbReference type="EC" id="1.11.1.-" evidence="7"/>
<dbReference type="Proteomes" id="UP000289784">
    <property type="component" value="Unassembled WGS sequence"/>
</dbReference>
<dbReference type="AlphaFoldDB" id="A0A4Q1JVL0"/>